<protein>
    <submittedName>
        <fullName evidence="1">Uncharacterized protein</fullName>
    </submittedName>
</protein>
<sequence length="70" mass="7411">MNFSRQRANEALGRADRDDIDIEAKAFAAGSDAGEVALGIRSTSRASQCDVRRVGLSTVAGTDLDQGVDR</sequence>
<dbReference type="EMBL" id="LQZG01000001">
    <property type="protein sequence ID" value="OAB88671.1"/>
    <property type="molecule type" value="Genomic_DNA"/>
</dbReference>
<name>A0A176QG75_9MICO</name>
<dbReference type="Proteomes" id="UP000076976">
    <property type="component" value="Unassembled WGS sequence"/>
</dbReference>
<keyword evidence="2" id="KW-1185">Reference proteome</keyword>
<accession>A0A176QG75</accession>
<proteinExistence type="predicted"/>
<evidence type="ECO:0000313" key="1">
    <source>
        <dbReference type="EMBL" id="OAB88671.1"/>
    </source>
</evidence>
<evidence type="ECO:0000313" key="2">
    <source>
        <dbReference type="Proteomes" id="UP000076976"/>
    </source>
</evidence>
<organism evidence="1 2">
    <name type="scientific">Janibacter melonis</name>
    <dbReference type="NCBI Taxonomy" id="262209"/>
    <lineage>
        <taxon>Bacteria</taxon>
        <taxon>Bacillati</taxon>
        <taxon>Actinomycetota</taxon>
        <taxon>Actinomycetes</taxon>
        <taxon>Micrococcales</taxon>
        <taxon>Intrasporangiaceae</taxon>
        <taxon>Janibacter</taxon>
    </lineage>
</organism>
<comment type="caution">
    <text evidence="1">The sequence shown here is derived from an EMBL/GenBank/DDBJ whole genome shotgun (WGS) entry which is preliminary data.</text>
</comment>
<dbReference type="AlphaFoldDB" id="A0A176QG75"/>
<reference evidence="1 2" key="1">
    <citation type="submission" date="2016-01" db="EMBL/GenBank/DDBJ databases">
        <title>Janibacter melonis strain CD11_4 genome sequencing and assembly.</title>
        <authorList>
            <person name="Nair G.R."/>
            <person name="Kaur G."/>
            <person name="Chander A.M."/>
            <person name="Mayilraj S."/>
        </authorList>
    </citation>
    <scope>NUCLEOTIDE SEQUENCE [LARGE SCALE GENOMIC DNA]</scope>
    <source>
        <strain evidence="1 2">CD11-4</strain>
    </source>
</reference>
<gene>
    <name evidence="1" type="ORF">AWH69_02435</name>
</gene>